<dbReference type="EMBL" id="CAMPGE010009257">
    <property type="protein sequence ID" value="CAI2368128.1"/>
    <property type="molecule type" value="Genomic_DNA"/>
</dbReference>
<evidence type="ECO:0000313" key="3">
    <source>
        <dbReference type="Proteomes" id="UP001295684"/>
    </source>
</evidence>
<dbReference type="GO" id="GO:0031509">
    <property type="term" value="P:subtelomeric heterochromatin formation"/>
    <property type="evidence" value="ECO:0007669"/>
    <property type="project" value="InterPro"/>
</dbReference>
<dbReference type="InterPro" id="IPR016181">
    <property type="entry name" value="Acyl_CoA_acyltransferase"/>
</dbReference>
<proteinExistence type="predicted"/>
<feature type="domain" description="N-acetyltransferase" evidence="1">
    <location>
        <begin position="183"/>
        <end position="265"/>
    </location>
</feature>
<protein>
    <recommendedName>
        <fullName evidence="1">N-acetyltransferase domain-containing protein</fullName>
    </recommendedName>
</protein>
<organism evidence="2 3">
    <name type="scientific">Euplotes crassus</name>
    <dbReference type="NCBI Taxonomy" id="5936"/>
    <lineage>
        <taxon>Eukaryota</taxon>
        <taxon>Sar</taxon>
        <taxon>Alveolata</taxon>
        <taxon>Ciliophora</taxon>
        <taxon>Intramacronucleata</taxon>
        <taxon>Spirotrichea</taxon>
        <taxon>Hypotrichia</taxon>
        <taxon>Euplotida</taxon>
        <taxon>Euplotidae</taxon>
        <taxon>Moneuplotes</taxon>
    </lineage>
</organism>
<reference evidence="2" key="1">
    <citation type="submission" date="2023-07" db="EMBL/GenBank/DDBJ databases">
        <authorList>
            <consortium name="AG Swart"/>
            <person name="Singh M."/>
            <person name="Singh A."/>
            <person name="Seah K."/>
            <person name="Emmerich C."/>
        </authorList>
    </citation>
    <scope>NUCLEOTIDE SEQUENCE</scope>
    <source>
        <strain evidence="2">DP1</strain>
    </source>
</reference>
<dbReference type="InterPro" id="IPR017380">
    <property type="entry name" value="Hist_AcTrfase_B-typ_cat-su"/>
</dbReference>
<dbReference type="Gene3D" id="3.40.630.30">
    <property type="match status" value="1"/>
</dbReference>
<accession>A0AAD1XDU8</accession>
<comment type="caution">
    <text evidence="2">The sequence shown here is derived from an EMBL/GenBank/DDBJ whole genome shotgun (WGS) entry which is preliminary data.</text>
</comment>
<dbReference type="Gene3D" id="3.90.360.10">
    <property type="entry name" value="Histone acetyl transferase 1 (HAT1), N-terminal domain"/>
    <property type="match status" value="1"/>
</dbReference>
<dbReference type="GO" id="GO:0004402">
    <property type="term" value="F:histone acetyltransferase activity"/>
    <property type="evidence" value="ECO:0007669"/>
    <property type="project" value="InterPro"/>
</dbReference>
<keyword evidence="3" id="KW-1185">Reference proteome</keyword>
<dbReference type="Proteomes" id="UP001295684">
    <property type="component" value="Unassembled WGS sequence"/>
</dbReference>
<gene>
    <name evidence="2" type="ORF">ECRASSUSDP1_LOCUS9417</name>
</gene>
<dbReference type="GO" id="GO:0000781">
    <property type="term" value="C:chromosome, telomeric region"/>
    <property type="evidence" value="ECO:0007669"/>
    <property type="project" value="GOC"/>
</dbReference>
<dbReference type="AlphaFoldDB" id="A0AAD1XDU8"/>
<dbReference type="SUPFAM" id="SSF55729">
    <property type="entry name" value="Acyl-CoA N-acyltransferases (Nat)"/>
    <property type="match status" value="1"/>
</dbReference>
<sequence length="462" mass="54881">MAFSSPTLHKRFKFTEREEEDSTTEPQQEFGGLRCPIEEVITVSYVREKAELQEIEALVEYAVIKNAKNLIDVEILKGIKNPRVRLYFTPQRLRVYCAYTYERRAECYDEPDKILESHFSQKNSDTQGPFFTQDFEQFKQWVIEELQPLTIPQKLVANFTFETGEEFEVIKFHQKEPTFWRDFHLPYQYYLFIDIENTLIIEDSPYWKLYCLFEVKEDSKVLIGFTTISKSYHNLHKFRARISQFIILPDYQKKGLGYQLFDIIYSRFMANPECFEITLESPTFVMSKIYNQCVLKTLLKQGQLSKLMNSDHEFIQVDDTNLLTVFQRSNEEMQAMGTAVKCELVCCCRIYEFLIYNLIAEDDKNTKEKLKEYVKKRLFIEFHQDFMPNQRFKRLRESENRIKAPYCVCYEQDGEEAVINPSQDIKEINIDYGIVYSKLEIFYGVFLDQAKDLAGIKQKLLS</sequence>
<dbReference type="GO" id="GO:0005634">
    <property type="term" value="C:nucleus"/>
    <property type="evidence" value="ECO:0007669"/>
    <property type="project" value="InterPro"/>
</dbReference>
<evidence type="ECO:0000259" key="1">
    <source>
        <dbReference type="Pfam" id="PF00583"/>
    </source>
</evidence>
<dbReference type="InterPro" id="IPR000182">
    <property type="entry name" value="GNAT_dom"/>
</dbReference>
<dbReference type="CDD" id="cd04301">
    <property type="entry name" value="NAT_SF"/>
    <property type="match status" value="1"/>
</dbReference>
<evidence type="ECO:0000313" key="2">
    <source>
        <dbReference type="EMBL" id="CAI2368128.1"/>
    </source>
</evidence>
<dbReference type="Pfam" id="PF00583">
    <property type="entry name" value="Acetyltransf_1"/>
    <property type="match status" value="1"/>
</dbReference>
<dbReference type="InterPro" id="IPR037113">
    <property type="entry name" value="Hat1_N_sf"/>
</dbReference>
<dbReference type="PANTHER" id="PTHR12046">
    <property type="entry name" value="HISTONE ACETYLTRANSFERASE TYPE B CATALYTIC SUBUNIT"/>
    <property type="match status" value="1"/>
</dbReference>
<name>A0AAD1XDU8_EUPCR</name>